<keyword evidence="1" id="KW-0472">Membrane</keyword>
<evidence type="ECO:0000256" key="1">
    <source>
        <dbReference type="SAM" id="Phobius"/>
    </source>
</evidence>
<reference evidence="2" key="1">
    <citation type="submission" date="2018-10" db="EMBL/GenBank/DDBJ databases">
        <title>Hidden diversity of soil giant viruses.</title>
        <authorList>
            <person name="Schulz F."/>
            <person name="Alteio L."/>
            <person name="Goudeau D."/>
            <person name="Ryan E.M."/>
            <person name="Malmstrom R.R."/>
            <person name="Blanchard J."/>
            <person name="Woyke T."/>
        </authorList>
    </citation>
    <scope>NUCLEOTIDE SEQUENCE</scope>
    <source>
        <strain evidence="2">HAV1</strain>
    </source>
</reference>
<organism evidence="2">
    <name type="scientific">Harvfovirus sp</name>
    <dbReference type="NCBI Taxonomy" id="2487768"/>
    <lineage>
        <taxon>Viruses</taxon>
        <taxon>Varidnaviria</taxon>
        <taxon>Bamfordvirae</taxon>
        <taxon>Nucleocytoviricota</taxon>
        <taxon>Megaviricetes</taxon>
        <taxon>Imitervirales</taxon>
        <taxon>Mimiviridae</taxon>
        <taxon>Klosneuvirinae</taxon>
    </lineage>
</organism>
<protein>
    <submittedName>
        <fullName evidence="2">Uncharacterized protein</fullName>
    </submittedName>
</protein>
<keyword evidence="1" id="KW-1133">Transmembrane helix</keyword>
<evidence type="ECO:0000313" key="2">
    <source>
        <dbReference type="EMBL" id="AYV80468.1"/>
    </source>
</evidence>
<feature type="transmembrane region" description="Helical" evidence="1">
    <location>
        <begin position="50"/>
        <end position="68"/>
    </location>
</feature>
<proteinExistence type="predicted"/>
<dbReference type="EMBL" id="MK072243">
    <property type="protein sequence ID" value="AYV80468.1"/>
    <property type="molecule type" value="Genomic_DNA"/>
</dbReference>
<gene>
    <name evidence="2" type="ORF">Harvfovirus1_93</name>
</gene>
<keyword evidence="1" id="KW-0812">Transmembrane</keyword>
<accession>A0A3G4ZZX3</accession>
<sequence length="302" mass="35077">MATESTSVEKSEIPCTPVKEVPVIEESDEAKLKTKYETLLTDYKLIKAKIAIALYLICITCLAFLVIFNRGTAPIAPKAQPPAKPITLEGLVLDRIYAVSPTMYPPHELDKLDIYLANVKYYQKIFGKYPDEFSPHYFLIRLFSSWFSTPAYIKQALDLYESNIHPIDQNPNIIDYFKTDFFLFDHNIENYRTEKDKHIYHQRVLCIEEIIARISGKGIEDQIIEQLLKYPPQDFIFKLIKKIFPRCKIDSSRDGQVCQKGEMVRSNGFPWIIIRKTRGKLSTDCFGSSYESLHWSYYQEVA</sequence>
<name>A0A3G4ZZX3_9VIRU</name>